<accession>A0ABX1P5Q9</accession>
<name>A0ABX1P5Q9_9CYAN</name>
<keyword evidence="2" id="KW-1185">Reference proteome</keyword>
<dbReference type="EMBL" id="QMEB01000055">
    <property type="protein sequence ID" value="NMG19709.1"/>
    <property type="molecule type" value="Genomic_DNA"/>
</dbReference>
<proteinExistence type="predicted"/>
<dbReference type="Proteomes" id="UP000718564">
    <property type="component" value="Unassembled WGS sequence"/>
</dbReference>
<sequence>MTKVFLGKIVKIKTSAVFDVNGLVTKDLDLTVNQSLMRVSLRRELVNPIAFWRGVSHRVGILFQGKCLSYSKLNPFTKDQNPQRKYEDQFLSEIEMYQDFREKITTAYAGNKKFLGHIPHLVLSQSVISQFWEYLSFF</sequence>
<evidence type="ECO:0000313" key="1">
    <source>
        <dbReference type="EMBL" id="NMG19709.1"/>
    </source>
</evidence>
<protein>
    <submittedName>
        <fullName evidence="1">Uncharacterized protein</fullName>
    </submittedName>
</protein>
<gene>
    <name evidence="1" type="ORF">DP116_09650</name>
</gene>
<comment type="caution">
    <text evidence="1">The sequence shown here is derived from an EMBL/GenBank/DDBJ whole genome shotgun (WGS) entry which is preliminary data.</text>
</comment>
<reference evidence="1 2" key="1">
    <citation type="submission" date="2018-06" db="EMBL/GenBank/DDBJ databases">
        <title>Comparative genomics of Brasilonema spp. strains.</title>
        <authorList>
            <person name="Alvarenga D.O."/>
            <person name="Fiore M.F."/>
            <person name="Varani A.M."/>
        </authorList>
    </citation>
    <scope>NUCLEOTIDE SEQUENCE [LARGE SCALE GENOMIC DNA]</scope>
    <source>
        <strain evidence="1 2">SPC951</strain>
    </source>
</reference>
<organism evidence="1 2">
    <name type="scientific">Brasilonema bromeliae SPC951</name>
    <dbReference type="NCBI Taxonomy" id="385972"/>
    <lineage>
        <taxon>Bacteria</taxon>
        <taxon>Bacillati</taxon>
        <taxon>Cyanobacteriota</taxon>
        <taxon>Cyanophyceae</taxon>
        <taxon>Nostocales</taxon>
        <taxon>Scytonemataceae</taxon>
        <taxon>Brasilonema</taxon>
        <taxon>Bromeliae group (in: Brasilonema)</taxon>
    </lineage>
</organism>
<evidence type="ECO:0000313" key="2">
    <source>
        <dbReference type="Proteomes" id="UP000718564"/>
    </source>
</evidence>